<comment type="caution">
    <text evidence="2">The sequence shown here is derived from an EMBL/GenBank/DDBJ whole genome shotgun (WGS) entry which is preliminary data.</text>
</comment>
<evidence type="ECO:0000256" key="1">
    <source>
        <dbReference type="SAM" id="SignalP"/>
    </source>
</evidence>
<evidence type="ECO:0000313" key="2">
    <source>
        <dbReference type="EMBL" id="CAF1049275.1"/>
    </source>
</evidence>
<evidence type="ECO:0000313" key="3">
    <source>
        <dbReference type="EMBL" id="CAF3632778.1"/>
    </source>
</evidence>
<gene>
    <name evidence="2" type="ORF">JYZ213_LOCUS18585</name>
    <name evidence="3" type="ORF">OXD698_LOCUS8035</name>
</gene>
<accession>A0A814KAM4</accession>
<keyword evidence="1" id="KW-0732">Signal</keyword>
<dbReference type="AlphaFoldDB" id="A0A814KAM4"/>
<sequence length="296" mass="32064">MQFNSILVSLLFMTIFVRTLHGQTCDCRFCLDNVTMNANNERSFSLKNPCQAGTAAAVSSLNVQSKDGSGFQIYTKDDPSELSYYTAGSINSTVTCFNKGSGFNVGGVKSQIYVVIRCKELLRSCSLHYSISLICIPITATSTARSTPSSTVTVITSVKPVTSLSPVATPNWVGIFNMANRCDTKTCCCPSGQAILSRANNNYLRVQCGFVGQCPSTAYLNTLIAMPNSFQTQIEFLGDPIQIMLSQDSRTVELRNLRAPECSESARRNGAMSTAIINSILIALLSGLVSLKQFVM</sequence>
<dbReference type="Proteomes" id="UP000663845">
    <property type="component" value="Unassembled WGS sequence"/>
</dbReference>
<organism evidence="2 4">
    <name type="scientific">Adineta steineri</name>
    <dbReference type="NCBI Taxonomy" id="433720"/>
    <lineage>
        <taxon>Eukaryota</taxon>
        <taxon>Metazoa</taxon>
        <taxon>Spiralia</taxon>
        <taxon>Gnathifera</taxon>
        <taxon>Rotifera</taxon>
        <taxon>Eurotatoria</taxon>
        <taxon>Bdelloidea</taxon>
        <taxon>Adinetida</taxon>
        <taxon>Adinetidae</taxon>
        <taxon>Adineta</taxon>
    </lineage>
</organism>
<protein>
    <submittedName>
        <fullName evidence="2">Uncharacterized protein</fullName>
    </submittedName>
</protein>
<dbReference type="EMBL" id="CAJOAZ010000379">
    <property type="protein sequence ID" value="CAF3632778.1"/>
    <property type="molecule type" value="Genomic_DNA"/>
</dbReference>
<name>A0A814KAM4_9BILA</name>
<dbReference type="Proteomes" id="UP000663844">
    <property type="component" value="Unassembled WGS sequence"/>
</dbReference>
<proteinExistence type="predicted"/>
<dbReference type="EMBL" id="CAJNOG010000182">
    <property type="protein sequence ID" value="CAF1049275.1"/>
    <property type="molecule type" value="Genomic_DNA"/>
</dbReference>
<feature type="chain" id="PRO_5036410380" evidence="1">
    <location>
        <begin position="23"/>
        <end position="296"/>
    </location>
</feature>
<feature type="signal peptide" evidence="1">
    <location>
        <begin position="1"/>
        <end position="22"/>
    </location>
</feature>
<reference evidence="2" key="1">
    <citation type="submission" date="2021-02" db="EMBL/GenBank/DDBJ databases">
        <authorList>
            <person name="Nowell W R."/>
        </authorList>
    </citation>
    <scope>NUCLEOTIDE SEQUENCE</scope>
</reference>
<evidence type="ECO:0000313" key="4">
    <source>
        <dbReference type="Proteomes" id="UP000663845"/>
    </source>
</evidence>